<evidence type="ECO:0000313" key="1">
    <source>
        <dbReference type="EMBL" id="KAH1073188.1"/>
    </source>
</evidence>
<protein>
    <submittedName>
        <fullName evidence="1">Uncharacterized protein</fullName>
    </submittedName>
</protein>
<dbReference type="EMBL" id="JAIQCV010000008">
    <property type="protein sequence ID" value="KAH1073188.1"/>
    <property type="molecule type" value="Genomic_DNA"/>
</dbReference>
<evidence type="ECO:0000313" key="2">
    <source>
        <dbReference type="Proteomes" id="UP000828251"/>
    </source>
</evidence>
<reference evidence="1 2" key="1">
    <citation type="journal article" date="2021" name="Plant Biotechnol. J.">
        <title>Multi-omics assisted identification of the key and species-specific regulatory components of drought-tolerant mechanisms in Gossypium stocksii.</title>
        <authorList>
            <person name="Yu D."/>
            <person name="Ke L."/>
            <person name="Zhang D."/>
            <person name="Wu Y."/>
            <person name="Sun Y."/>
            <person name="Mei J."/>
            <person name="Sun J."/>
            <person name="Sun Y."/>
        </authorList>
    </citation>
    <scope>NUCLEOTIDE SEQUENCE [LARGE SCALE GENOMIC DNA]</scope>
    <source>
        <strain evidence="2">cv. E1</strain>
        <tissue evidence="1">Leaf</tissue>
    </source>
</reference>
<sequence>MLRHDQTFRPARTAIDVIRVNAIGRKEHALDAGPWNIEHWIAKLILISCVMFRYE</sequence>
<name>A0A9D3ZYC3_9ROSI</name>
<dbReference type="AlphaFoldDB" id="A0A9D3ZYC3"/>
<accession>A0A9D3ZYC3</accession>
<dbReference type="Proteomes" id="UP000828251">
    <property type="component" value="Unassembled WGS sequence"/>
</dbReference>
<proteinExistence type="predicted"/>
<feature type="non-terminal residue" evidence="1">
    <location>
        <position position="55"/>
    </location>
</feature>
<comment type="caution">
    <text evidence="1">The sequence shown here is derived from an EMBL/GenBank/DDBJ whole genome shotgun (WGS) entry which is preliminary data.</text>
</comment>
<gene>
    <name evidence="1" type="ORF">J1N35_025516</name>
</gene>
<organism evidence="1 2">
    <name type="scientific">Gossypium stocksii</name>
    <dbReference type="NCBI Taxonomy" id="47602"/>
    <lineage>
        <taxon>Eukaryota</taxon>
        <taxon>Viridiplantae</taxon>
        <taxon>Streptophyta</taxon>
        <taxon>Embryophyta</taxon>
        <taxon>Tracheophyta</taxon>
        <taxon>Spermatophyta</taxon>
        <taxon>Magnoliopsida</taxon>
        <taxon>eudicotyledons</taxon>
        <taxon>Gunneridae</taxon>
        <taxon>Pentapetalae</taxon>
        <taxon>rosids</taxon>
        <taxon>malvids</taxon>
        <taxon>Malvales</taxon>
        <taxon>Malvaceae</taxon>
        <taxon>Malvoideae</taxon>
        <taxon>Gossypium</taxon>
    </lineage>
</organism>
<keyword evidence="2" id="KW-1185">Reference proteome</keyword>